<dbReference type="PANTHER" id="PTHR43071">
    <property type="entry name" value="2-AMINO-4-HYDROXY-6-HYDROXYMETHYLDIHYDROPTERIDINE PYROPHOSPHOKINASE"/>
    <property type="match status" value="1"/>
</dbReference>
<keyword evidence="15" id="KW-1185">Reference proteome</keyword>
<keyword evidence="7" id="KW-0418">Kinase</keyword>
<keyword evidence="6" id="KW-0547">Nucleotide-binding</keyword>
<dbReference type="EMBL" id="JBHRYN010000008">
    <property type="protein sequence ID" value="MFC3701275.1"/>
    <property type="molecule type" value="Genomic_DNA"/>
</dbReference>
<evidence type="ECO:0000259" key="13">
    <source>
        <dbReference type="PROSITE" id="PS00794"/>
    </source>
</evidence>
<dbReference type="Pfam" id="PF01288">
    <property type="entry name" value="HPPK"/>
    <property type="match status" value="1"/>
</dbReference>
<dbReference type="CDD" id="cd00483">
    <property type="entry name" value="HPPK"/>
    <property type="match status" value="1"/>
</dbReference>
<evidence type="ECO:0000256" key="7">
    <source>
        <dbReference type="ARBA" id="ARBA00022777"/>
    </source>
</evidence>
<evidence type="ECO:0000256" key="1">
    <source>
        <dbReference type="ARBA" id="ARBA00005051"/>
    </source>
</evidence>
<dbReference type="InterPro" id="IPR000550">
    <property type="entry name" value="Hppk"/>
</dbReference>
<comment type="caution">
    <text evidence="14">The sequence shown here is derived from an EMBL/GenBank/DDBJ whole genome shotgun (WGS) entry which is preliminary data.</text>
</comment>
<evidence type="ECO:0000313" key="14">
    <source>
        <dbReference type="EMBL" id="MFC3701275.1"/>
    </source>
</evidence>
<feature type="domain" description="7,8-dihydro-6-hydroxymethylpterin-pyrophosphokinase" evidence="13">
    <location>
        <begin position="90"/>
        <end position="101"/>
    </location>
</feature>
<dbReference type="InterPro" id="IPR035907">
    <property type="entry name" value="Hppk_sf"/>
</dbReference>
<evidence type="ECO:0000256" key="2">
    <source>
        <dbReference type="ARBA" id="ARBA00005810"/>
    </source>
</evidence>
<protein>
    <recommendedName>
        <fullName evidence="4">2-amino-4-hydroxy-6-hydroxymethyldihydropteridine pyrophosphokinase</fullName>
        <ecNumber evidence="3">2.7.6.3</ecNumber>
    </recommendedName>
    <alternativeName>
        <fullName evidence="11">6-hydroxymethyl-7,8-dihydropterin pyrophosphokinase</fullName>
    </alternativeName>
    <alternativeName>
        <fullName evidence="12">7,8-dihydro-6-hydroxymethylpterin-pyrophosphokinase</fullName>
    </alternativeName>
</protein>
<keyword evidence="5 14" id="KW-0808">Transferase</keyword>
<evidence type="ECO:0000256" key="5">
    <source>
        <dbReference type="ARBA" id="ARBA00022679"/>
    </source>
</evidence>
<evidence type="ECO:0000256" key="6">
    <source>
        <dbReference type="ARBA" id="ARBA00022741"/>
    </source>
</evidence>
<evidence type="ECO:0000313" key="15">
    <source>
        <dbReference type="Proteomes" id="UP001595710"/>
    </source>
</evidence>
<evidence type="ECO:0000256" key="12">
    <source>
        <dbReference type="ARBA" id="ARBA00033413"/>
    </source>
</evidence>
<evidence type="ECO:0000256" key="3">
    <source>
        <dbReference type="ARBA" id="ARBA00013253"/>
    </source>
</evidence>
<evidence type="ECO:0000256" key="9">
    <source>
        <dbReference type="ARBA" id="ARBA00022909"/>
    </source>
</evidence>
<evidence type="ECO:0000256" key="8">
    <source>
        <dbReference type="ARBA" id="ARBA00022840"/>
    </source>
</evidence>
<keyword evidence="9" id="KW-0289">Folate biosynthesis</keyword>
<name>A0ABV7WTP7_9GAMM</name>
<comment type="function">
    <text evidence="10">Catalyzes the transfer of pyrophosphate from adenosine triphosphate (ATP) to 6-hydroxymethyl-7,8-dihydropterin, an enzymatic step in folate biosynthesis pathway.</text>
</comment>
<dbReference type="PANTHER" id="PTHR43071:SF1">
    <property type="entry name" value="2-AMINO-4-HYDROXY-6-HYDROXYMETHYLDIHYDROPTERIDINE PYROPHOSPHOKINASE"/>
    <property type="match status" value="1"/>
</dbReference>
<keyword evidence="8" id="KW-0067">ATP-binding</keyword>
<reference evidence="15" key="1">
    <citation type="journal article" date="2019" name="Int. J. Syst. Evol. Microbiol.">
        <title>The Global Catalogue of Microorganisms (GCM) 10K type strain sequencing project: providing services to taxonomists for standard genome sequencing and annotation.</title>
        <authorList>
            <consortium name="The Broad Institute Genomics Platform"/>
            <consortium name="The Broad Institute Genome Sequencing Center for Infectious Disease"/>
            <person name="Wu L."/>
            <person name="Ma J."/>
        </authorList>
    </citation>
    <scope>NUCLEOTIDE SEQUENCE [LARGE SCALE GENOMIC DNA]</scope>
    <source>
        <strain evidence="15">CECT 8288</strain>
    </source>
</reference>
<organism evidence="14 15">
    <name type="scientific">Reinekea marina</name>
    <dbReference type="NCBI Taxonomy" id="1310421"/>
    <lineage>
        <taxon>Bacteria</taxon>
        <taxon>Pseudomonadati</taxon>
        <taxon>Pseudomonadota</taxon>
        <taxon>Gammaproteobacteria</taxon>
        <taxon>Oceanospirillales</taxon>
        <taxon>Saccharospirillaceae</taxon>
        <taxon>Reinekea</taxon>
    </lineage>
</organism>
<evidence type="ECO:0000256" key="10">
    <source>
        <dbReference type="ARBA" id="ARBA00029409"/>
    </source>
</evidence>
<proteinExistence type="inferred from homology"/>
<dbReference type="GO" id="GO:0003848">
    <property type="term" value="F:2-amino-4-hydroxy-6-hydroxymethyldihydropteridine diphosphokinase activity"/>
    <property type="evidence" value="ECO:0007669"/>
    <property type="project" value="UniProtKB-EC"/>
</dbReference>
<dbReference type="PROSITE" id="PS00794">
    <property type="entry name" value="HPPK"/>
    <property type="match status" value="1"/>
</dbReference>
<dbReference type="NCBIfam" id="TIGR01498">
    <property type="entry name" value="folK"/>
    <property type="match status" value="1"/>
</dbReference>
<evidence type="ECO:0000256" key="11">
    <source>
        <dbReference type="ARBA" id="ARBA00029766"/>
    </source>
</evidence>
<dbReference type="Proteomes" id="UP001595710">
    <property type="component" value="Unassembled WGS sequence"/>
</dbReference>
<sequence length="160" mass="17723">MARIAYIALGSNLESPVQQLHWAFSQISLLPNTSLETQSSMYQSAAIGGPEGQPDYINAACKITTDLNSYTLLKHLQAIEHAAGRVRDVRWGPRTLDLDIIWIEHECSDDPILTLPHPRAHQRAFVVLPLLEIGADISLAGHDLAHWQVETSDQIIEIIG</sequence>
<comment type="similarity">
    <text evidence="2">Belongs to the HPPK family.</text>
</comment>
<gene>
    <name evidence="14" type="primary">folK</name>
    <name evidence="14" type="ORF">ACFOND_06430</name>
</gene>
<accession>A0ABV7WTP7</accession>
<dbReference type="SUPFAM" id="SSF55083">
    <property type="entry name" value="6-hydroxymethyl-7,8-dihydropterin pyrophosphokinase, HPPK"/>
    <property type="match status" value="1"/>
</dbReference>
<evidence type="ECO:0000256" key="4">
    <source>
        <dbReference type="ARBA" id="ARBA00016218"/>
    </source>
</evidence>
<dbReference type="RefSeq" id="WP_290282721.1">
    <property type="nucleotide sequence ID" value="NZ_JAUFQI010000001.1"/>
</dbReference>
<dbReference type="Gene3D" id="3.30.70.560">
    <property type="entry name" value="7,8-Dihydro-6-hydroxymethylpterin-pyrophosphokinase HPPK"/>
    <property type="match status" value="1"/>
</dbReference>
<comment type="pathway">
    <text evidence="1">Cofactor biosynthesis; tetrahydrofolate biosynthesis; 2-amino-4-hydroxy-6-hydroxymethyl-7,8-dihydropteridine diphosphate from 7,8-dihydroneopterin triphosphate: step 4/4.</text>
</comment>
<dbReference type="EC" id="2.7.6.3" evidence="3"/>